<dbReference type="Gene3D" id="3.30.565.10">
    <property type="entry name" value="Histidine kinase-like ATPase, C-terminal domain"/>
    <property type="match status" value="1"/>
</dbReference>
<evidence type="ECO:0000256" key="6">
    <source>
        <dbReference type="ARBA" id="ARBA00022679"/>
    </source>
</evidence>
<dbReference type="Pfam" id="PF02518">
    <property type="entry name" value="HATPase_c"/>
    <property type="match status" value="1"/>
</dbReference>
<evidence type="ECO:0000256" key="3">
    <source>
        <dbReference type="ARBA" id="ARBA00012438"/>
    </source>
</evidence>
<keyword evidence="7" id="KW-0547">Nucleotide-binding</keyword>
<keyword evidence="6" id="KW-0808">Transferase</keyword>
<dbReference type="GO" id="GO:0000155">
    <property type="term" value="F:phosphorelay sensor kinase activity"/>
    <property type="evidence" value="ECO:0007669"/>
    <property type="project" value="InterPro"/>
</dbReference>
<keyword evidence="11" id="KW-1185">Reference proteome</keyword>
<dbReference type="InterPro" id="IPR050980">
    <property type="entry name" value="2C_sensor_his_kinase"/>
</dbReference>
<dbReference type="InterPro" id="IPR036890">
    <property type="entry name" value="HATPase_C_sf"/>
</dbReference>
<dbReference type="AlphaFoldDB" id="A0A240UJG6"/>
<proteinExistence type="predicted"/>
<dbReference type="SUPFAM" id="SSF47384">
    <property type="entry name" value="Homodimeric domain of signal transducing histidine kinase"/>
    <property type="match status" value="1"/>
</dbReference>
<gene>
    <name evidence="10" type="ORF">B9H00_00020</name>
</gene>
<dbReference type="SMART" id="SM00387">
    <property type="entry name" value="HATPase_c"/>
    <property type="match status" value="1"/>
</dbReference>
<dbReference type="PRINTS" id="PR00344">
    <property type="entry name" value="BCTRLSENSOR"/>
</dbReference>
<protein>
    <recommendedName>
        <fullName evidence="3">histidine kinase</fullName>
        <ecNumber evidence="3">2.7.13.3</ecNumber>
    </recommendedName>
</protein>
<dbReference type="Gene3D" id="1.10.287.130">
    <property type="match status" value="1"/>
</dbReference>
<dbReference type="GO" id="GO:0005524">
    <property type="term" value="F:ATP binding"/>
    <property type="evidence" value="ECO:0007669"/>
    <property type="project" value="UniProtKB-KW"/>
</dbReference>
<dbReference type="InterPro" id="IPR003594">
    <property type="entry name" value="HATPase_dom"/>
</dbReference>
<evidence type="ECO:0000256" key="2">
    <source>
        <dbReference type="ARBA" id="ARBA00004651"/>
    </source>
</evidence>
<evidence type="ECO:0000256" key="9">
    <source>
        <dbReference type="ARBA" id="ARBA00022840"/>
    </source>
</evidence>
<evidence type="ECO:0000313" key="11">
    <source>
        <dbReference type="Proteomes" id="UP000194457"/>
    </source>
</evidence>
<keyword evidence="4" id="KW-0472">Membrane</keyword>
<dbReference type="InterPro" id="IPR003661">
    <property type="entry name" value="HisK_dim/P_dom"/>
</dbReference>
<evidence type="ECO:0000313" key="10">
    <source>
        <dbReference type="EMBL" id="ART61644.1"/>
    </source>
</evidence>
<evidence type="ECO:0000256" key="8">
    <source>
        <dbReference type="ARBA" id="ARBA00022777"/>
    </source>
</evidence>
<comment type="subcellular location">
    <subcellularLocation>
        <location evidence="2">Cell membrane</location>
        <topology evidence="2">Multi-pass membrane protein</topology>
    </subcellularLocation>
</comment>
<accession>A0A240UJG6</accession>
<dbReference type="GO" id="GO:0005886">
    <property type="term" value="C:plasma membrane"/>
    <property type="evidence" value="ECO:0007669"/>
    <property type="project" value="UniProtKB-SubCell"/>
</dbReference>
<dbReference type="InterPro" id="IPR004358">
    <property type="entry name" value="Sig_transdc_His_kin-like_C"/>
</dbReference>
<name>A0A240UJG6_9GAMM</name>
<organism evidence="10 11">
    <name type="scientific">Kushneria marisflavi</name>
    <dbReference type="NCBI Taxonomy" id="157779"/>
    <lineage>
        <taxon>Bacteria</taxon>
        <taxon>Pseudomonadati</taxon>
        <taxon>Pseudomonadota</taxon>
        <taxon>Gammaproteobacteria</taxon>
        <taxon>Oceanospirillales</taxon>
        <taxon>Halomonadaceae</taxon>
        <taxon>Kushneria</taxon>
    </lineage>
</organism>
<dbReference type="KEGG" id="kma:B9H00_00020"/>
<keyword evidence="9" id="KW-0067">ATP-binding</keyword>
<dbReference type="EMBL" id="CP021358">
    <property type="protein sequence ID" value="ART61644.1"/>
    <property type="molecule type" value="Genomic_DNA"/>
</dbReference>
<dbReference type="PANTHER" id="PTHR44936">
    <property type="entry name" value="SENSOR PROTEIN CREC"/>
    <property type="match status" value="1"/>
</dbReference>
<dbReference type="SUPFAM" id="SSF55874">
    <property type="entry name" value="ATPase domain of HSP90 chaperone/DNA topoisomerase II/histidine kinase"/>
    <property type="match status" value="1"/>
</dbReference>
<sequence>MTQALLLTTPARNLVRLTIARGITWTCFLAVILFGIEVMNFKLRVVPIIAIIVAMGLFNVATWWRLGQTRQVTDVEYLIHLLIDVAGLTLIFYYTGGATNPAITYYLIPVAMAAATQPWRHACITAASAFLAYSMLMVFFEPVPELRHMIGDSLLTLNVLGMWLNFVLCAGLITFVIFRMADTLRQRDRMLSRTREAALRNEQILAVASQAAGTAHELGTPLSTMIMLIDEMKSDPITDMQRADLDLLRSQVDTCKRHLRELVASAERRQSDPPTRVNAAEWLEALIQRWLVMRPDVTYQLYADHRALTLMADPTLDQAIMNLLNNAADANPQDIAITLSESSLKESRREVVISIVDHGPGISMEIASHMGESFISGRSRGLGIGLFLTHSTLDRFGGSVSLYNQTQGGTLTEVRLPHPDGDSNAPSALSQE</sequence>
<dbReference type="EC" id="2.7.13.3" evidence="3"/>
<evidence type="ECO:0000256" key="5">
    <source>
        <dbReference type="ARBA" id="ARBA00022553"/>
    </source>
</evidence>
<dbReference type="SMART" id="SM00388">
    <property type="entry name" value="HisKA"/>
    <property type="match status" value="1"/>
</dbReference>
<dbReference type="InterPro" id="IPR005467">
    <property type="entry name" value="His_kinase_dom"/>
</dbReference>
<comment type="catalytic activity">
    <reaction evidence="1">
        <text>ATP + protein L-histidine = ADP + protein N-phospho-L-histidine.</text>
        <dbReference type="EC" id="2.7.13.3"/>
    </reaction>
</comment>
<keyword evidence="5" id="KW-0597">Phosphoprotein</keyword>
<dbReference type="OrthoDB" id="9785252at2"/>
<evidence type="ECO:0000256" key="7">
    <source>
        <dbReference type="ARBA" id="ARBA00022741"/>
    </source>
</evidence>
<dbReference type="PANTHER" id="PTHR44936:SF10">
    <property type="entry name" value="SENSOR PROTEIN RSTB"/>
    <property type="match status" value="1"/>
</dbReference>
<dbReference type="InterPro" id="IPR036097">
    <property type="entry name" value="HisK_dim/P_sf"/>
</dbReference>
<keyword evidence="8 10" id="KW-0418">Kinase</keyword>
<dbReference type="CDD" id="cd00082">
    <property type="entry name" value="HisKA"/>
    <property type="match status" value="1"/>
</dbReference>
<keyword evidence="4" id="KW-1003">Cell membrane</keyword>
<dbReference type="Proteomes" id="UP000194457">
    <property type="component" value="Chromosome"/>
</dbReference>
<dbReference type="PROSITE" id="PS50109">
    <property type="entry name" value="HIS_KIN"/>
    <property type="match status" value="1"/>
</dbReference>
<evidence type="ECO:0000256" key="4">
    <source>
        <dbReference type="ARBA" id="ARBA00022475"/>
    </source>
</evidence>
<reference evidence="10 11" key="1">
    <citation type="submission" date="2017-05" db="EMBL/GenBank/DDBJ databases">
        <authorList>
            <person name="Song R."/>
            <person name="Chenine A.L."/>
            <person name="Ruprecht R.M."/>
        </authorList>
    </citation>
    <scope>NUCLEOTIDE SEQUENCE [LARGE SCALE GENOMIC DNA]</scope>
    <source>
        <strain evidence="10">SW32</strain>
    </source>
</reference>
<dbReference type="RefSeq" id="WP_086898920.1">
    <property type="nucleotide sequence ID" value="NZ_CP021358.1"/>
</dbReference>
<evidence type="ECO:0000256" key="1">
    <source>
        <dbReference type="ARBA" id="ARBA00000085"/>
    </source>
</evidence>